<keyword evidence="2" id="KW-1133">Transmembrane helix</keyword>
<dbReference type="AlphaFoldDB" id="A0A2M8Q6N1"/>
<feature type="transmembrane region" description="Helical" evidence="2">
    <location>
        <begin position="12"/>
        <end position="31"/>
    </location>
</feature>
<evidence type="ECO:0000256" key="1">
    <source>
        <dbReference type="SAM" id="MobiDB-lite"/>
    </source>
</evidence>
<evidence type="ECO:0000313" key="3">
    <source>
        <dbReference type="EMBL" id="PJF45458.1"/>
    </source>
</evidence>
<feature type="region of interest" description="Disordered" evidence="1">
    <location>
        <begin position="98"/>
        <end position="123"/>
    </location>
</feature>
<evidence type="ECO:0000256" key="2">
    <source>
        <dbReference type="SAM" id="Phobius"/>
    </source>
</evidence>
<dbReference type="EMBL" id="PGTN01001071">
    <property type="protein sequence ID" value="PJF45458.1"/>
    <property type="molecule type" value="Genomic_DNA"/>
</dbReference>
<comment type="caution">
    <text evidence="3">The sequence shown here is derived from an EMBL/GenBank/DDBJ whole genome shotgun (WGS) entry which is preliminary data.</text>
</comment>
<organism evidence="3 4">
    <name type="scientific">Candidatus Thermofonsia Clade 3 bacterium</name>
    <dbReference type="NCBI Taxonomy" id="2364212"/>
    <lineage>
        <taxon>Bacteria</taxon>
        <taxon>Bacillati</taxon>
        <taxon>Chloroflexota</taxon>
        <taxon>Candidatus Thermofontia</taxon>
        <taxon>Candidatus Thermofonsia Clade 3</taxon>
    </lineage>
</organism>
<feature type="non-terminal residue" evidence="3">
    <location>
        <position position="123"/>
    </location>
</feature>
<protein>
    <submittedName>
        <fullName evidence="3">Uncharacterized protein</fullName>
    </submittedName>
</protein>
<feature type="compositionally biased region" description="Basic and acidic residues" evidence="1">
    <location>
        <begin position="98"/>
        <end position="108"/>
    </location>
</feature>
<gene>
    <name evidence="3" type="ORF">CUN48_18780</name>
</gene>
<keyword evidence="2" id="KW-0812">Transmembrane</keyword>
<keyword evidence="2" id="KW-0472">Membrane</keyword>
<reference evidence="3 4" key="1">
    <citation type="submission" date="2017-11" db="EMBL/GenBank/DDBJ databases">
        <title>Evolution of Phototrophy in the Chloroflexi Phylum Driven by Horizontal Gene Transfer.</title>
        <authorList>
            <person name="Ward L.M."/>
            <person name="Hemp J."/>
            <person name="Shih P.M."/>
            <person name="Mcglynn S.E."/>
            <person name="Fischer W."/>
        </authorList>
    </citation>
    <scope>NUCLEOTIDE SEQUENCE [LARGE SCALE GENOMIC DNA]</scope>
    <source>
        <strain evidence="3">JP3_7</strain>
    </source>
</reference>
<name>A0A2M8Q6N1_9CHLR</name>
<feature type="transmembrane region" description="Helical" evidence="2">
    <location>
        <begin position="68"/>
        <end position="87"/>
    </location>
</feature>
<dbReference type="Proteomes" id="UP000230790">
    <property type="component" value="Unassembled WGS sequence"/>
</dbReference>
<feature type="non-terminal residue" evidence="3">
    <location>
        <position position="1"/>
    </location>
</feature>
<proteinExistence type="predicted"/>
<evidence type="ECO:0000313" key="4">
    <source>
        <dbReference type="Proteomes" id="UP000230790"/>
    </source>
</evidence>
<sequence length="123" mass="13517">LRRAQWPRQVAVLAVSGAVVPALTVLTMGLLKVPWPALDGGFAGDSQLFWTPAQAVAPAQLSDALQNLWLIAPLWPFWIGGGAIAAFKMVQDWRQRRRAEASPRESNRLPEAQRNFATADSTR</sequence>
<accession>A0A2M8Q6N1</accession>